<proteinExistence type="predicted"/>
<organism evidence="1 2">
    <name type="scientific">Leptospira borgpetersenii serovar Pomona str. 200901868</name>
    <dbReference type="NCBI Taxonomy" id="1192866"/>
    <lineage>
        <taxon>Bacteria</taxon>
        <taxon>Pseudomonadati</taxon>
        <taxon>Spirochaetota</taxon>
        <taxon>Spirochaetia</taxon>
        <taxon>Leptospirales</taxon>
        <taxon>Leptospiraceae</taxon>
        <taxon>Leptospira</taxon>
    </lineage>
</organism>
<reference evidence="1 2" key="1">
    <citation type="submission" date="2013-01" db="EMBL/GenBank/DDBJ databases">
        <authorList>
            <person name="Harkins D.M."/>
            <person name="Durkin A.S."/>
            <person name="Brinkac L.M."/>
            <person name="Haft D.H."/>
            <person name="Selengut J.D."/>
            <person name="Sanka R."/>
            <person name="DePew J."/>
            <person name="Purushe J."/>
            <person name="Picardeau M."/>
            <person name="Werts C."/>
            <person name="Goarant C."/>
            <person name="Vinetz J.M."/>
            <person name="Sutton G.G."/>
            <person name="Nierman W.C."/>
            <person name="Fouts D.E."/>
        </authorList>
    </citation>
    <scope>NUCLEOTIDE SEQUENCE [LARGE SCALE GENOMIC DNA]</scope>
    <source>
        <strain evidence="1 2">200901868</strain>
    </source>
</reference>
<gene>
    <name evidence="1" type="ORF">LEP1GSC133_2535</name>
</gene>
<evidence type="ECO:0000313" key="2">
    <source>
        <dbReference type="Proteomes" id="UP000012159"/>
    </source>
</evidence>
<dbReference type="AlphaFoldDB" id="M6VYM5"/>
<name>M6VYM5_LEPBO</name>
<evidence type="ECO:0000313" key="1">
    <source>
        <dbReference type="EMBL" id="EMO61925.1"/>
    </source>
</evidence>
<accession>M6VYM5</accession>
<dbReference type="Proteomes" id="UP000012159">
    <property type="component" value="Unassembled WGS sequence"/>
</dbReference>
<dbReference type="STRING" id="1192866.LEP1GSC133_2535"/>
<protein>
    <submittedName>
        <fullName evidence="1">Uncharacterized protein</fullName>
    </submittedName>
</protein>
<comment type="caution">
    <text evidence="1">The sequence shown here is derived from an EMBL/GenBank/DDBJ whole genome shotgun (WGS) entry which is preliminary data.</text>
</comment>
<dbReference type="EMBL" id="AKWF02000089">
    <property type="protein sequence ID" value="EMO61925.1"/>
    <property type="molecule type" value="Genomic_DNA"/>
</dbReference>
<sequence>MGIQNQNQSRRMTLVPKDSGVISPIKPIVFCSFFKKNEF</sequence>